<keyword evidence="2" id="KW-1133">Transmembrane helix</keyword>
<reference evidence="4" key="1">
    <citation type="journal article" date="2023" name="Proc. Natl. Acad. Sci. U.S.A.">
        <title>Genomic and structural basis for evolution of tropane alkaloid biosynthesis.</title>
        <authorList>
            <person name="Wanga Y.-J."/>
            <person name="Taina T."/>
            <person name="Yua J.-Y."/>
            <person name="Lia J."/>
            <person name="Xua B."/>
            <person name="Chenc J."/>
            <person name="D'Auriad J.C."/>
            <person name="Huanga J.-P."/>
            <person name="Huanga S.-X."/>
        </authorList>
    </citation>
    <scope>NUCLEOTIDE SEQUENCE [LARGE SCALE GENOMIC DNA]</scope>
    <source>
        <strain evidence="4">cv. KIB-2019</strain>
    </source>
</reference>
<gene>
    <name evidence="3" type="ORF">K7X08_027459</name>
</gene>
<proteinExistence type="predicted"/>
<dbReference type="OrthoDB" id="5835829at2759"/>
<dbReference type="Proteomes" id="UP001152561">
    <property type="component" value="Unassembled WGS sequence"/>
</dbReference>
<name>A0A9Q1RL06_9SOLA</name>
<feature type="transmembrane region" description="Helical" evidence="2">
    <location>
        <begin position="12"/>
        <end position="34"/>
    </location>
</feature>
<accession>A0A9Q1RL06</accession>
<protein>
    <submittedName>
        <fullName evidence="3">Uncharacterized protein</fullName>
    </submittedName>
</protein>
<dbReference type="EMBL" id="JAJAGQ010000006">
    <property type="protein sequence ID" value="KAJ8561269.1"/>
    <property type="molecule type" value="Genomic_DNA"/>
</dbReference>
<evidence type="ECO:0000256" key="1">
    <source>
        <dbReference type="SAM" id="MobiDB-lite"/>
    </source>
</evidence>
<feature type="region of interest" description="Disordered" evidence="1">
    <location>
        <begin position="69"/>
        <end position="95"/>
    </location>
</feature>
<evidence type="ECO:0000313" key="3">
    <source>
        <dbReference type="EMBL" id="KAJ8561269.1"/>
    </source>
</evidence>
<comment type="caution">
    <text evidence="3">The sequence shown here is derived from an EMBL/GenBank/DDBJ whole genome shotgun (WGS) entry which is preliminary data.</text>
</comment>
<dbReference type="AlphaFoldDB" id="A0A9Q1RL06"/>
<keyword evidence="2" id="KW-0472">Membrane</keyword>
<organism evidence="3 4">
    <name type="scientific">Anisodus acutangulus</name>
    <dbReference type="NCBI Taxonomy" id="402998"/>
    <lineage>
        <taxon>Eukaryota</taxon>
        <taxon>Viridiplantae</taxon>
        <taxon>Streptophyta</taxon>
        <taxon>Embryophyta</taxon>
        <taxon>Tracheophyta</taxon>
        <taxon>Spermatophyta</taxon>
        <taxon>Magnoliopsida</taxon>
        <taxon>eudicotyledons</taxon>
        <taxon>Gunneridae</taxon>
        <taxon>Pentapetalae</taxon>
        <taxon>asterids</taxon>
        <taxon>lamiids</taxon>
        <taxon>Solanales</taxon>
        <taxon>Solanaceae</taxon>
        <taxon>Solanoideae</taxon>
        <taxon>Hyoscyameae</taxon>
        <taxon>Anisodus</taxon>
    </lineage>
</organism>
<evidence type="ECO:0000256" key="2">
    <source>
        <dbReference type="SAM" id="Phobius"/>
    </source>
</evidence>
<keyword evidence="2" id="KW-0812">Transmembrane</keyword>
<sequence>MLAHIGDVFTKFQVPVVAFFTCGAACLAMDYAALKAYVECIKPGETRILLGLPDEMGMDYVDIARRYSSSSEEPLIGTKKKSLPTQPGDEPPWIQ</sequence>
<keyword evidence="4" id="KW-1185">Reference proteome</keyword>
<evidence type="ECO:0000313" key="4">
    <source>
        <dbReference type="Proteomes" id="UP001152561"/>
    </source>
</evidence>